<gene>
    <name evidence="1" type="ORF">HNO79_07585</name>
</gene>
<name>A0ABS5SLZ8_9PROT</name>
<dbReference type="EMBL" id="JABLUU010000006">
    <property type="protein sequence ID" value="MBT0675241.1"/>
    <property type="molecule type" value="Genomic_DNA"/>
</dbReference>
<evidence type="ECO:0000313" key="1">
    <source>
        <dbReference type="EMBL" id="MBT0675241.1"/>
    </source>
</evidence>
<protein>
    <submittedName>
        <fullName evidence="1">Uncharacterized protein</fullName>
    </submittedName>
</protein>
<organism evidence="1 2">
    <name type="scientific">Komagataeibacter oboediens</name>
    <dbReference type="NCBI Taxonomy" id="65958"/>
    <lineage>
        <taxon>Bacteria</taxon>
        <taxon>Pseudomonadati</taxon>
        <taxon>Pseudomonadota</taxon>
        <taxon>Alphaproteobacteria</taxon>
        <taxon>Acetobacterales</taxon>
        <taxon>Acetobacteraceae</taxon>
        <taxon>Komagataeibacter</taxon>
    </lineage>
</organism>
<sequence length="57" mass="6602">MPGHEHMERVAVDAHDRGRPAWRCRGRRDFARQSHQGGRCHVTLSPYSILIMLFSES</sequence>
<dbReference type="GeneID" id="79187591"/>
<evidence type="ECO:0000313" key="2">
    <source>
        <dbReference type="Proteomes" id="UP001519538"/>
    </source>
</evidence>
<comment type="caution">
    <text evidence="1">The sequence shown here is derived from an EMBL/GenBank/DDBJ whole genome shotgun (WGS) entry which is preliminary data.</text>
</comment>
<reference evidence="1 2" key="1">
    <citation type="journal article" date="2021" name="Astrobiology">
        <title>Bacterial Cellulose Retains Robustness but Its Synthesis Declines After Exposure to a Mars-Like Environment Simulated Outside the International Space Station.</title>
        <authorList>
            <person name="Orlovska I."/>
            <person name="Podolich O."/>
            <person name="Kukharenko O."/>
            <person name="Zaets I."/>
            <person name="Reva O."/>
            <person name="Khirunenko L."/>
            <person name="Zmejkoski D."/>
            <person name="Rogalsky S."/>
            <person name="Barh D."/>
            <person name="Tiwari S."/>
            <person name="Kumavath R."/>
            <person name="Goes-Neto A."/>
            <person name="Azevedo V."/>
            <person name="Brenig B."/>
            <person name="Ghosh P."/>
            <person name="de Vera J.P."/>
            <person name="Kozyrovska N."/>
        </authorList>
    </citation>
    <scope>NUCLEOTIDE SEQUENCE [LARGE SCALE GENOMIC DNA]</scope>
    <source>
        <strain evidence="1 2">IMBG 311</strain>
    </source>
</reference>
<keyword evidence="2" id="KW-1185">Reference proteome</keyword>
<dbReference type="RefSeq" id="WP_187294158.1">
    <property type="nucleotide sequence ID" value="NZ_BDLT01000002.1"/>
</dbReference>
<accession>A0ABS5SLZ8</accession>
<dbReference type="Proteomes" id="UP001519538">
    <property type="component" value="Unassembled WGS sequence"/>
</dbReference>
<proteinExistence type="predicted"/>